<sequence>IRSSHPVFSQPFIRERNLLLYTERQISFLCDKGPFHAVRFSPKNNRKTPQTHCIIIIAGAVTRFPAPVMMIIMMVPLWCLYCPDDSTTPRIFVEILS</sequence>
<gene>
    <name evidence="2" type="ORF">IscW_ISCW004254</name>
</gene>
<dbReference type="VEuPathDB" id="VectorBase:ISCI004254"/>
<organism>
    <name type="scientific">Ixodes scapularis</name>
    <name type="common">Black-legged tick</name>
    <name type="synonym">Deer tick</name>
    <dbReference type="NCBI Taxonomy" id="6945"/>
    <lineage>
        <taxon>Eukaryota</taxon>
        <taxon>Metazoa</taxon>
        <taxon>Ecdysozoa</taxon>
        <taxon>Arthropoda</taxon>
        <taxon>Chelicerata</taxon>
        <taxon>Arachnida</taxon>
        <taxon>Acari</taxon>
        <taxon>Parasitiformes</taxon>
        <taxon>Ixodida</taxon>
        <taxon>Ixodoidea</taxon>
        <taxon>Ixodidae</taxon>
        <taxon>Ixodinae</taxon>
        <taxon>Ixodes</taxon>
    </lineage>
</organism>
<dbReference type="PaxDb" id="6945-B7PGE3"/>
<feature type="non-terminal residue" evidence="2">
    <location>
        <position position="1"/>
    </location>
</feature>
<protein>
    <submittedName>
        <fullName evidence="2 3">Uncharacterized protein</fullName>
    </submittedName>
</protein>
<evidence type="ECO:0000313" key="4">
    <source>
        <dbReference type="Proteomes" id="UP000001555"/>
    </source>
</evidence>
<keyword evidence="1" id="KW-1133">Transmembrane helix</keyword>
<dbReference type="EMBL" id="ABJB010844725">
    <property type="status" value="NOT_ANNOTATED_CDS"/>
    <property type="molecule type" value="Genomic_DNA"/>
</dbReference>
<reference evidence="3" key="2">
    <citation type="submission" date="2020-05" db="UniProtKB">
        <authorList>
            <consortium name="EnsemblMetazoa"/>
        </authorList>
    </citation>
    <scope>IDENTIFICATION</scope>
    <source>
        <strain evidence="3">wikel</strain>
    </source>
</reference>
<proteinExistence type="predicted"/>
<dbReference type="EMBL" id="DS707659">
    <property type="protein sequence ID" value="EEC05665.1"/>
    <property type="molecule type" value="Genomic_DNA"/>
</dbReference>
<feature type="transmembrane region" description="Helical" evidence="1">
    <location>
        <begin position="53"/>
        <end position="78"/>
    </location>
</feature>
<dbReference type="InParanoid" id="B7PGE3"/>
<reference evidence="2 4" key="1">
    <citation type="submission" date="2008-03" db="EMBL/GenBank/DDBJ databases">
        <title>Annotation of Ixodes scapularis.</title>
        <authorList>
            <consortium name="Ixodes scapularis Genome Project Consortium"/>
            <person name="Caler E."/>
            <person name="Hannick L.I."/>
            <person name="Bidwell S."/>
            <person name="Joardar V."/>
            <person name="Thiagarajan M."/>
            <person name="Amedeo P."/>
            <person name="Galinsky K.J."/>
            <person name="Schobel S."/>
            <person name="Inman J."/>
            <person name="Hostetler J."/>
            <person name="Miller J."/>
            <person name="Hammond M."/>
            <person name="Megy K."/>
            <person name="Lawson D."/>
            <person name="Kodira C."/>
            <person name="Sutton G."/>
            <person name="Meyer J."/>
            <person name="Hill C.A."/>
            <person name="Birren B."/>
            <person name="Nene V."/>
            <person name="Collins F."/>
            <person name="Alarcon-Chaidez F."/>
            <person name="Wikel S."/>
            <person name="Strausberg R."/>
        </authorList>
    </citation>
    <scope>NUCLEOTIDE SEQUENCE [LARGE SCALE GENOMIC DNA]</scope>
    <source>
        <strain evidence="4">Wikel</strain>
        <strain evidence="2">Wikel colony</strain>
    </source>
</reference>
<dbReference type="HOGENOM" id="CLU_2352564_0_0_1"/>
<dbReference type="VEuPathDB" id="VectorBase:ISCW004254"/>
<keyword evidence="1" id="KW-0812">Transmembrane</keyword>
<evidence type="ECO:0000313" key="3">
    <source>
        <dbReference type="EnsemblMetazoa" id="ISCW004254-PA"/>
    </source>
</evidence>
<evidence type="ECO:0000256" key="1">
    <source>
        <dbReference type="SAM" id="Phobius"/>
    </source>
</evidence>
<dbReference type="EnsemblMetazoa" id="ISCW004254-RA">
    <property type="protein sequence ID" value="ISCW004254-PA"/>
    <property type="gene ID" value="ISCW004254"/>
</dbReference>
<dbReference type="AlphaFoldDB" id="B7PGE3"/>
<dbReference type="Proteomes" id="UP000001555">
    <property type="component" value="Unassembled WGS sequence"/>
</dbReference>
<keyword evidence="4" id="KW-1185">Reference proteome</keyword>
<name>B7PGE3_IXOSC</name>
<evidence type="ECO:0000313" key="2">
    <source>
        <dbReference type="EMBL" id="EEC05665.1"/>
    </source>
</evidence>
<keyword evidence="1" id="KW-0472">Membrane</keyword>
<accession>B7PGE3</accession>